<dbReference type="KEGG" id="panr:A7J50_3397"/>
<keyword evidence="1" id="KW-1133">Transmembrane helix</keyword>
<accession>A0A172Z2I6</accession>
<protein>
    <submittedName>
        <fullName evidence="2">LuxR family transcriptional regulator</fullName>
    </submittedName>
</protein>
<name>A0A172Z2I6_9PSED</name>
<dbReference type="Proteomes" id="UP000077829">
    <property type="component" value="Chromosome"/>
</dbReference>
<dbReference type="AlphaFoldDB" id="A0A172Z2I6"/>
<evidence type="ECO:0000313" key="2">
    <source>
        <dbReference type="EMBL" id="ANF86775.1"/>
    </source>
</evidence>
<dbReference type="PATRIC" id="fig|219572.3.peg.3497"/>
<reference evidence="2 3" key="1">
    <citation type="submission" date="2016-05" db="EMBL/GenBank/DDBJ databases">
        <title>Complete genome sequence of Pseudomonas antarctica PAMC 27494.</title>
        <authorList>
            <person name="Lee J."/>
        </authorList>
    </citation>
    <scope>NUCLEOTIDE SEQUENCE [LARGE SCALE GENOMIC DNA]</scope>
    <source>
        <strain evidence="2 3">PAMC 27494</strain>
    </source>
</reference>
<organism evidence="2 3">
    <name type="scientific">Pseudomonas antarctica</name>
    <dbReference type="NCBI Taxonomy" id="219572"/>
    <lineage>
        <taxon>Bacteria</taxon>
        <taxon>Pseudomonadati</taxon>
        <taxon>Pseudomonadota</taxon>
        <taxon>Gammaproteobacteria</taxon>
        <taxon>Pseudomonadales</taxon>
        <taxon>Pseudomonadaceae</taxon>
        <taxon>Pseudomonas</taxon>
    </lineage>
</organism>
<keyword evidence="1" id="KW-0472">Membrane</keyword>
<gene>
    <name evidence="2" type="ORF">A7J50_3397</name>
</gene>
<dbReference type="EMBL" id="CP015600">
    <property type="protein sequence ID" value="ANF86775.1"/>
    <property type="molecule type" value="Genomic_DNA"/>
</dbReference>
<dbReference type="STRING" id="219572.A7J50_3397"/>
<keyword evidence="1" id="KW-0812">Transmembrane</keyword>
<evidence type="ECO:0000256" key="1">
    <source>
        <dbReference type="SAM" id="Phobius"/>
    </source>
</evidence>
<evidence type="ECO:0000313" key="3">
    <source>
        <dbReference type="Proteomes" id="UP000077829"/>
    </source>
</evidence>
<proteinExistence type="predicted"/>
<feature type="transmembrane region" description="Helical" evidence="1">
    <location>
        <begin position="21"/>
        <end position="39"/>
    </location>
</feature>
<sequence>MFKLGVTKRTALVAEAMKRQIITPVCFVLAALIAMHSMLSDDTLRRDRRAPERRMAQVRMVRRTEYSELAA</sequence>